<accession>A0AAE0PGV9</accession>
<organism evidence="3 4">
    <name type="scientific">Sordaria brevicollis</name>
    <dbReference type="NCBI Taxonomy" id="83679"/>
    <lineage>
        <taxon>Eukaryota</taxon>
        <taxon>Fungi</taxon>
        <taxon>Dikarya</taxon>
        <taxon>Ascomycota</taxon>
        <taxon>Pezizomycotina</taxon>
        <taxon>Sordariomycetes</taxon>
        <taxon>Sordariomycetidae</taxon>
        <taxon>Sordariales</taxon>
        <taxon>Sordariaceae</taxon>
        <taxon>Sordaria</taxon>
    </lineage>
</organism>
<dbReference type="Proteomes" id="UP001281003">
    <property type="component" value="Unassembled WGS sequence"/>
</dbReference>
<proteinExistence type="predicted"/>
<evidence type="ECO:0000256" key="2">
    <source>
        <dbReference type="SAM" id="Phobius"/>
    </source>
</evidence>
<comment type="caution">
    <text evidence="3">The sequence shown here is derived from an EMBL/GenBank/DDBJ whole genome shotgun (WGS) entry which is preliminary data.</text>
</comment>
<keyword evidence="2" id="KW-0812">Transmembrane</keyword>
<gene>
    <name evidence="3" type="ORF">B0T20DRAFT_477452</name>
</gene>
<dbReference type="AlphaFoldDB" id="A0AAE0PGV9"/>
<feature type="coiled-coil region" evidence="1">
    <location>
        <begin position="71"/>
        <end position="98"/>
    </location>
</feature>
<reference evidence="3" key="1">
    <citation type="journal article" date="2023" name="Mol. Phylogenet. Evol.">
        <title>Genome-scale phylogeny and comparative genomics of the fungal order Sordariales.</title>
        <authorList>
            <person name="Hensen N."/>
            <person name="Bonometti L."/>
            <person name="Westerberg I."/>
            <person name="Brannstrom I.O."/>
            <person name="Guillou S."/>
            <person name="Cros-Aarteil S."/>
            <person name="Calhoun S."/>
            <person name="Haridas S."/>
            <person name="Kuo A."/>
            <person name="Mondo S."/>
            <person name="Pangilinan J."/>
            <person name="Riley R."/>
            <person name="LaButti K."/>
            <person name="Andreopoulos B."/>
            <person name="Lipzen A."/>
            <person name="Chen C."/>
            <person name="Yan M."/>
            <person name="Daum C."/>
            <person name="Ng V."/>
            <person name="Clum A."/>
            <person name="Steindorff A."/>
            <person name="Ohm R.A."/>
            <person name="Martin F."/>
            <person name="Silar P."/>
            <person name="Natvig D.O."/>
            <person name="Lalanne C."/>
            <person name="Gautier V."/>
            <person name="Ament-Velasquez S.L."/>
            <person name="Kruys A."/>
            <person name="Hutchinson M.I."/>
            <person name="Powell A.J."/>
            <person name="Barry K."/>
            <person name="Miller A.N."/>
            <person name="Grigoriev I.V."/>
            <person name="Debuchy R."/>
            <person name="Gladieux P."/>
            <person name="Hiltunen Thoren M."/>
            <person name="Johannesson H."/>
        </authorList>
    </citation>
    <scope>NUCLEOTIDE SEQUENCE</scope>
    <source>
        <strain evidence="3">FGSC 1904</strain>
    </source>
</reference>
<name>A0AAE0PGV9_SORBR</name>
<keyword evidence="1" id="KW-0175">Coiled coil</keyword>
<keyword evidence="4" id="KW-1185">Reference proteome</keyword>
<evidence type="ECO:0000256" key="1">
    <source>
        <dbReference type="SAM" id="Coils"/>
    </source>
</evidence>
<sequence>MNSSQPITLTNKVLEERIPSIGWNVMLLLILANLMGWTITMFIKDIETLQEEQLKQLELIAMGSYTTSTSMVTLLETLNRLQSEVQAQQQRSADQNQLIAEFMKEMPDQWRRIIAVLEKLAACNEILHQQLAMEEGKGEEPVEGAGA</sequence>
<feature type="transmembrane region" description="Helical" evidence="2">
    <location>
        <begin position="20"/>
        <end position="43"/>
    </location>
</feature>
<reference evidence="3" key="2">
    <citation type="submission" date="2023-07" db="EMBL/GenBank/DDBJ databases">
        <authorList>
            <consortium name="Lawrence Berkeley National Laboratory"/>
            <person name="Haridas S."/>
            <person name="Hensen N."/>
            <person name="Bonometti L."/>
            <person name="Westerberg I."/>
            <person name="Brannstrom I.O."/>
            <person name="Guillou S."/>
            <person name="Cros-Aarteil S."/>
            <person name="Calhoun S."/>
            <person name="Kuo A."/>
            <person name="Mondo S."/>
            <person name="Pangilinan J."/>
            <person name="Riley R."/>
            <person name="LaButti K."/>
            <person name="Andreopoulos B."/>
            <person name="Lipzen A."/>
            <person name="Chen C."/>
            <person name="Yanf M."/>
            <person name="Daum C."/>
            <person name="Ng V."/>
            <person name="Clum A."/>
            <person name="Steindorff A."/>
            <person name="Ohm R."/>
            <person name="Martin F."/>
            <person name="Silar P."/>
            <person name="Natvig D."/>
            <person name="Lalanne C."/>
            <person name="Gautier V."/>
            <person name="Ament-velasquez S.L."/>
            <person name="Kruys A."/>
            <person name="Hutchinson M.I."/>
            <person name="Powell A.J."/>
            <person name="Barry K."/>
            <person name="Miller A.N."/>
            <person name="Grigoriev I.V."/>
            <person name="Debuchy R."/>
            <person name="Gladieux P."/>
            <person name="Thoren M.H."/>
            <person name="Johannesson H."/>
        </authorList>
    </citation>
    <scope>NUCLEOTIDE SEQUENCE</scope>
    <source>
        <strain evidence="3">FGSC 1904</strain>
    </source>
</reference>
<protein>
    <submittedName>
        <fullName evidence="3">Uncharacterized protein</fullName>
    </submittedName>
</protein>
<evidence type="ECO:0000313" key="4">
    <source>
        <dbReference type="Proteomes" id="UP001281003"/>
    </source>
</evidence>
<dbReference type="EMBL" id="JAUTDP010000004">
    <property type="protein sequence ID" value="KAK3399612.1"/>
    <property type="molecule type" value="Genomic_DNA"/>
</dbReference>
<keyword evidence="2" id="KW-1133">Transmembrane helix</keyword>
<keyword evidence="2" id="KW-0472">Membrane</keyword>
<evidence type="ECO:0000313" key="3">
    <source>
        <dbReference type="EMBL" id="KAK3399612.1"/>
    </source>
</evidence>